<protein>
    <submittedName>
        <fullName evidence="1">Uncharacterized protein</fullName>
    </submittedName>
</protein>
<dbReference type="AlphaFoldDB" id="A0A1M6UKF1"/>
<evidence type="ECO:0000313" key="1">
    <source>
        <dbReference type="EMBL" id="SHK69578.1"/>
    </source>
</evidence>
<evidence type="ECO:0000313" key="2">
    <source>
        <dbReference type="Proteomes" id="UP000184016"/>
    </source>
</evidence>
<accession>A0A1M6UKF1</accession>
<proteinExistence type="predicted"/>
<reference evidence="2" key="1">
    <citation type="submission" date="2016-11" db="EMBL/GenBank/DDBJ databases">
        <authorList>
            <person name="Varghese N."/>
            <person name="Submissions S."/>
        </authorList>
    </citation>
    <scope>NUCLEOTIDE SEQUENCE [LARGE SCALE GENOMIC DNA]</scope>
    <source>
        <strain evidence="2">USBA-503</strain>
    </source>
</reference>
<organism evidence="1 2">
    <name type="scientific">Alicyclobacillus tolerans</name>
    <dbReference type="NCBI Taxonomy" id="90970"/>
    <lineage>
        <taxon>Bacteria</taxon>
        <taxon>Bacillati</taxon>
        <taxon>Bacillota</taxon>
        <taxon>Bacilli</taxon>
        <taxon>Bacillales</taxon>
        <taxon>Alicyclobacillaceae</taxon>
        <taxon>Alicyclobacillus</taxon>
    </lineage>
</organism>
<dbReference type="STRING" id="1830138.SAMN05443507_12012"/>
<sequence length="60" mass="6770">MENFSRAPQTGTPPTGEMQFSIVGNQDDFVWAPKLVANDPTTKTQTTYIPVYYANLFLQQ</sequence>
<dbReference type="EMBL" id="FRAF01000020">
    <property type="protein sequence ID" value="SHK69578.1"/>
    <property type="molecule type" value="Genomic_DNA"/>
</dbReference>
<name>A0A1M6UKF1_9BACL</name>
<gene>
    <name evidence="1" type="ORF">SAMN05443507_12012</name>
</gene>
<keyword evidence="2" id="KW-1185">Reference proteome</keyword>
<dbReference type="Proteomes" id="UP000184016">
    <property type="component" value="Unassembled WGS sequence"/>
</dbReference>